<keyword evidence="1" id="KW-0648">Protein biosynthesis</keyword>
<name>S0EZ92_CHTCT</name>
<keyword evidence="1" id="KW-0547">Nucleotide-binding</keyword>
<dbReference type="STRING" id="454171.CP488_01828"/>
<keyword evidence="1 3" id="KW-0436">Ligase</keyword>
<dbReference type="InterPro" id="IPR036113">
    <property type="entry name" value="Asp/Glu-ADT_sf_sub_c"/>
</dbReference>
<dbReference type="Proteomes" id="UP000014227">
    <property type="component" value="Chromosome I"/>
</dbReference>
<comment type="subunit">
    <text evidence="1">Heterotrimer of A, B and C subunits.</text>
</comment>
<dbReference type="InParanoid" id="S0EZ92"/>
<comment type="similarity">
    <text evidence="1">Belongs to the GatC family.</text>
</comment>
<evidence type="ECO:0000313" key="3">
    <source>
        <dbReference type="EMBL" id="CCW36074.1"/>
    </source>
</evidence>
<dbReference type="OrthoDB" id="9813938at2"/>
<keyword evidence="2" id="KW-0175">Coiled coil</keyword>
<dbReference type="KEGG" id="ccz:CCALI_02267"/>
<comment type="catalytic activity">
    <reaction evidence="1">
        <text>L-glutamyl-tRNA(Gln) + L-glutamine + ATP + H2O = L-glutaminyl-tRNA(Gln) + L-glutamate + ADP + phosphate + H(+)</text>
        <dbReference type="Rhea" id="RHEA:17521"/>
        <dbReference type="Rhea" id="RHEA-COMP:9681"/>
        <dbReference type="Rhea" id="RHEA-COMP:9684"/>
        <dbReference type="ChEBI" id="CHEBI:15377"/>
        <dbReference type="ChEBI" id="CHEBI:15378"/>
        <dbReference type="ChEBI" id="CHEBI:29985"/>
        <dbReference type="ChEBI" id="CHEBI:30616"/>
        <dbReference type="ChEBI" id="CHEBI:43474"/>
        <dbReference type="ChEBI" id="CHEBI:58359"/>
        <dbReference type="ChEBI" id="CHEBI:78520"/>
        <dbReference type="ChEBI" id="CHEBI:78521"/>
        <dbReference type="ChEBI" id="CHEBI:456216"/>
    </reaction>
</comment>
<evidence type="ECO:0000256" key="2">
    <source>
        <dbReference type="SAM" id="Coils"/>
    </source>
</evidence>
<dbReference type="RefSeq" id="WP_016483594.1">
    <property type="nucleotide sequence ID" value="NC_021487.1"/>
</dbReference>
<dbReference type="GO" id="GO:0006450">
    <property type="term" value="P:regulation of translational fidelity"/>
    <property type="evidence" value="ECO:0007669"/>
    <property type="project" value="InterPro"/>
</dbReference>
<dbReference type="EMBL" id="HF951689">
    <property type="protein sequence ID" value="CCW36074.1"/>
    <property type="molecule type" value="Genomic_DNA"/>
</dbReference>
<protein>
    <recommendedName>
        <fullName evidence="1">Aspartyl/glutamyl-tRNA(Asn/Gln) amidotransferase subunit C</fullName>
        <shortName evidence="1">Asp/Glu-ADT subunit C</shortName>
        <ecNumber evidence="1">6.3.5.-</ecNumber>
    </recommendedName>
</protein>
<dbReference type="GO" id="GO:0016740">
    <property type="term" value="F:transferase activity"/>
    <property type="evidence" value="ECO:0007669"/>
    <property type="project" value="UniProtKB-KW"/>
</dbReference>
<comment type="catalytic activity">
    <reaction evidence="1">
        <text>L-aspartyl-tRNA(Asn) + L-glutamine + ATP + H2O = L-asparaginyl-tRNA(Asn) + L-glutamate + ADP + phosphate + 2 H(+)</text>
        <dbReference type="Rhea" id="RHEA:14513"/>
        <dbReference type="Rhea" id="RHEA-COMP:9674"/>
        <dbReference type="Rhea" id="RHEA-COMP:9677"/>
        <dbReference type="ChEBI" id="CHEBI:15377"/>
        <dbReference type="ChEBI" id="CHEBI:15378"/>
        <dbReference type="ChEBI" id="CHEBI:29985"/>
        <dbReference type="ChEBI" id="CHEBI:30616"/>
        <dbReference type="ChEBI" id="CHEBI:43474"/>
        <dbReference type="ChEBI" id="CHEBI:58359"/>
        <dbReference type="ChEBI" id="CHEBI:78515"/>
        <dbReference type="ChEBI" id="CHEBI:78516"/>
        <dbReference type="ChEBI" id="CHEBI:456216"/>
    </reaction>
</comment>
<dbReference type="Gene3D" id="1.10.20.60">
    <property type="entry name" value="Glu-tRNAGln amidotransferase C subunit, N-terminal domain"/>
    <property type="match status" value="1"/>
</dbReference>
<evidence type="ECO:0000313" key="4">
    <source>
        <dbReference type="Proteomes" id="UP000014227"/>
    </source>
</evidence>
<dbReference type="GO" id="GO:0050567">
    <property type="term" value="F:glutaminyl-tRNA synthase (glutamine-hydrolyzing) activity"/>
    <property type="evidence" value="ECO:0007669"/>
    <property type="project" value="UniProtKB-UniRule"/>
</dbReference>
<dbReference type="eggNOG" id="COG0721">
    <property type="taxonomic scope" value="Bacteria"/>
</dbReference>
<evidence type="ECO:0000256" key="1">
    <source>
        <dbReference type="HAMAP-Rule" id="MF_00122"/>
    </source>
</evidence>
<dbReference type="EC" id="6.3.5.-" evidence="1"/>
<gene>
    <name evidence="1" type="primary">gatC</name>
    <name evidence="3" type="ORF">CCALI_02267</name>
</gene>
<dbReference type="Pfam" id="PF02686">
    <property type="entry name" value="GatC"/>
    <property type="match status" value="1"/>
</dbReference>
<dbReference type="PANTHER" id="PTHR15004:SF0">
    <property type="entry name" value="GLUTAMYL-TRNA(GLN) AMIDOTRANSFERASE SUBUNIT C, MITOCHONDRIAL"/>
    <property type="match status" value="1"/>
</dbReference>
<dbReference type="GO" id="GO:0050566">
    <property type="term" value="F:asparaginyl-tRNA synthase (glutamine-hydrolyzing) activity"/>
    <property type="evidence" value="ECO:0007669"/>
    <property type="project" value="RHEA"/>
</dbReference>
<dbReference type="PATRIC" id="fig|1303518.3.peg.2356"/>
<dbReference type="SUPFAM" id="SSF141000">
    <property type="entry name" value="Glu-tRNAGln amidotransferase C subunit"/>
    <property type="match status" value="1"/>
</dbReference>
<keyword evidence="4" id="KW-1185">Reference proteome</keyword>
<dbReference type="HOGENOM" id="CLU_105899_1_2_0"/>
<dbReference type="InterPro" id="IPR003837">
    <property type="entry name" value="GatC"/>
</dbReference>
<organism evidence="3 4">
    <name type="scientific">Chthonomonas calidirosea (strain DSM 23976 / ICMP 18418 / T49)</name>
    <dbReference type="NCBI Taxonomy" id="1303518"/>
    <lineage>
        <taxon>Bacteria</taxon>
        <taxon>Bacillati</taxon>
        <taxon>Armatimonadota</taxon>
        <taxon>Chthonomonadia</taxon>
        <taxon>Chthonomonadales</taxon>
        <taxon>Chthonomonadaceae</taxon>
        <taxon>Chthonomonas</taxon>
    </lineage>
</organism>
<accession>S0EZ92</accession>
<reference evidence="4" key="1">
    <citation type="submission" date="2013-03" db="EMBL/GenBank/DDBJ databases">
        <title>Genome sequence of Chthonomonas calidirosea, the first sequenced genome from the Armatimonadetes phylum (formally candidate division OP10).</title>
        <authorList>
            <person name="Lee K.C.Y."/>
            <person name="Morgan X.C."/>
            <person name="Dunfield P.F."/>
            <person name="Tamas I."/>
            <person name="Houghton K.M."/>
            <person name="Vyssotski M."/>
            <person name="Ryan J.L.J."/>
            <person name="Lagutin K."/>
            <person name="McDonald I.R."/>
            <person name="Stott M.B."/>
        </authorList>
    </citation>
    <scope>NUCLEOTIDE SEQUENCE [LARGE SCALE GENOMIC DNA]</scope>
    <source>
        <strain evidence="4">DSM 23976 / ICMP 18418 / T49</strain>
    </source>
</reference>
<dbReference type="NCBIfam" id="TIGR00135">
    <property type="entry name" value="gatC"/>
    <property type="match status" value="1"/>
</dbReference>
<sequence length="97" mass="11027">MALTPEEVRKVALLARLELTDEEVLQQAQNINNLLQQFEKLQQLDLEGVEPTSHSIPVYNVLRPDQVMPSMSREELLANAPEAREGYFVVPRIVEDA</sequence>
<dbReference type="PANTHER" id="PTHR15004">
    <property type="entry name" value="GLUTAMYL-TRNA(GLN) AMIDOTRANSFERASE SUBUNIT C, MITOCHONDRIAL"/>
    <property type="match status" value="1"/>
</dbReference>
<comment type="function">
    <text evidence="1">Allows the formation of correctly charged Asn-tRNA(Asn) or Gln-tRNA(Gln) through the transamidation of misacylated Asp-tRNA(Asn) or Glu-tRNA(Gln) in organisms which lack either or both of asparaginyl-tRNA or glutaminyl-tRNA synthetases. The reaction takes place in the presence of glutamine and ATP through an activated phospho-Asp-tRNA(Asn) or phospho-Glu-tRNA(Gln).</text>
</comment>
<keyword evidence="1" id="KW-0067">ATP-binding</keyword>
<feature type="coiled-coil region" evidence="2">
    <location>
        <begin position="17"/>
        <end position="44"/>
    </location>
</feature>
<dbReference type="HAMAP" id="MF_00122">
    <property type="entry name" value="GatC"/>
    <property type="match status" value="1"/>
</dbReference>
<dbReference type="GO" id="GO:0006412">
    <property type="term" value="P:translation"/>
    <property type="evidence" value="ECO:0007669"/>
    <property type="project" value="UniProtKB-UniRule"/>
</dbReference>
<dbReference type="GO" id="GO:0005524">
    <property type="term" value="F:ATP binding"/>
    <property type="evidence" value="ECO:0007669"/>
    <property type="project" value="UniProtKB-KW"/>
</dbReference>
<proteinExistence type="inferred from homology"/>
<dbReference type="FunCoup" id="S0EZ92">
    <property type="interactions" value="416"/>
</dbReference>
<keyword evidence="3" id="KW-0808">Transferase</keyword>
<dbReference type="GO" id="GO:0070681">
    <property type="term" value="P:glutaminyl-tRNAGln biosynthesis via transamidation"/>
    <property type="evidence" value="ECO:0007669"/>
    <property type="project" value="TreeGrafter"/>
</dbReference>
<dbReference type="AlphaFoldDB" id="S0EZ92"/>